<dbReference type="InterPro" id="IPR019080">
    <property type="entry name" value="YqaJ_viral_recombinase"/>
</dbReference>
<organism evidence="2 3">
    <name type="scientific">Absicoccus porci</name>
    <dbReference type="NCBI Taxonomy" id="2486576"/>
    <lineage>
        <taxon>Bacteria</taxon>
        <taxon>Bacillati</taxon>
        <taxon>Bacillota</taxon>
        <taxon>Erysipelotrichia</taxon>
        <taxon>Erysipelotrichales</taxon>
        <taxon>Erysipelotrichaceae</taxon>
        <taxon>Absicoccus</taxon>
    </lineage>
</organism>
<evidence type="ECO:0000259" key="1">
    <source>
        <dbReference type="Pfam" id="PF09588"/>
    </source>
</evidence>
<proteinExistence type="predicted"/>
<dbReference type="PANTHER" id="PTHR46609">
    <property type="entry name" value="EXONUCLEASE, PHAGE-TYPE/RECB, C-TERMINAL DOMAIN-CONTAINING PROTEIN"/>
    <property type="match status" value="1"/>
</dbReference>
<dbReference type="InterPro" id="IPR011604">
    <property type="entry name" value="PDDEXK-like_dom_sf"/>
</dbReference>
<reference evidence="2 3" key="1">
    <citation type="submission" date="2018-11" db="EMBL/GenBank/DDBJ databases">
        <title>Clostridium sp. nov., a member of the family Erysipelotrichaceae isolated from pig faeces.</title>
        <authorList>
            <person name="Chang Y.-H."/>
        </authorList>
    </citation>
    <scope>NUCLEOTIDE SEQUENCE [LARGE SCALE GENOMIC DNA]</scope>
    <source>
        <strain evidence="2 3">YH-panp20</strain>
    </source>
</reference>
<dbReference type="InterPro" id="IPR051703">
    <property type="entry name" value="NF-kappa-B_Signaling_Reg"/>
</dbReference>
<dbReference type="AlphaFoldDB" id="A0A3N0I277"/>
<evidence type="ECO:0000313" key="2">
    <source>
        <dbReference type="EMBL" id="RNM30676.1"/>
    </source>
</evidence>
<evidence type="ECO:0000313" key="3">
    <source>
        <dbReference type="Proteomes" id="UP000276568"/>
    </source>
</evidence>
<name>A0A3N0I277_9FIRM</name>
<dbReference type="InterPro" id="IPR011335">
    <property type="entry name" value="Restrct_endonuc-II-like"/>
</dbReference>
<dbReference type="PANTHER" id="PTHR46609:SF6">
    <property type="entry name" value="EXONUCLEASE, PHAGE-TYPE_RECB, C-TERMINAL DOMAIN-CONTAINING PROTEIN-RELATED"/>
    <property type="match status" value="1"/>
</dbReference>
<dbReference type="Gene3D" id="3.90.320.10">
    <property type="match status" value="1"/>
</dbReference>
<feature type="domain" description="YqaJ viral recombinase" evidence="1">
    <location>
        <begin position="32"/>
        <end position="173"/>
    </location>
</feature>
<sequence length="232" mass="27168">MLMDVEEKENQKIMNLFESDDYTTIVMDSHEQWLKERGKGIGGSDAAAVIGMSPWKSLQELWREKKYGAEEISNYAIKYGTEAEAPLRKLFTLKHPELDVQHMDDVTLESNENRFMRYSPDGLLYDKDTGRKGILEIKTSMINSSMAYQNWKDDKVPDQYYIQTLHGLLVTKFDFVIYTAELRFVDGSSKIIERSYQTKDVQDDLEILKNKEIEVWNEYFLADKEPPFQFDL</sequence>
<accession>A0A3N0I277</accession>
<keyword evidence="3" id="KW-1185">Reference proteome</keyword>
<protein>
    <submittedName>
        <fullName evidence="2">Recombinase</fullName>
    </submittedName>
</protein>
<dbReference type="EMBL" id="RJQC01000002">
    <property type="protein sequence ID" value="RNM30676.1"/>
    <property type="molecule type" value="Genomic_DNA"/>
</dbReference>
<dbReference type="OrthoDB" id="46225at2"/>
<dbReference type="Pfam" id="PF09588">
    <property type="entry name" value="YqaJ"/>
    <property type="match status" value="1"/>
</dbReference>
<dbReference type="NCBIfam" id="TIGR03033">
    <property type="entry name" value="phage_rel_nuc"/>
    <property type="match status" value="1"/>
</dbReference>
<gene>
    <name evidence="2" type="ORF">EDX97_07810</name>
</gene>
<comment type="caution">
    <text evidence="2">The sequence shown here is derived from an EMBL/GenBank/DDBJ whole genome shotgun (WGS) entry which is preliminary data.</text>
</comment>
<dbReference type="Proteomes" id="UP000276568">
    <property type="component" value="Unassembled WGS sequence"/>
</dbReference>
<dbReference type="InterPro" id="IPR017482">
    <property type="entry name" value="Lambda-type_endonuclease"/>
</dbReference>
<dbReference type="SUPFAM" id="SSF52980">
    <property type="entry name" value="Restriction endonuclease-like"/>
    <property type="match status" value="1"/>
</dbReference>